<proteinExistence type="predicted"/>
<dbReference type="PANTHER" id="PTHR34413">
    <property type="entry name" value="PROPHAGE TAIL FIBER ASSEMBLY PROTEIN HOMOLOG TFAE-RELATED-RELATED"/>
    <property type="match status" value="1"/>
</dbReference>
<comment type="caution">
    <text evidence="1">The sequence shown here is derived from an EMBL/GenBank/DDBJ whole genome shotgun (WGS) entry which is preliminary data.</text>
</comment>
<evidence type="ECO:0000313" key="1">
    <source>
        <dbReference type="EMBL" id="SFB96920.1"/>
    </source>
</evidence>
<sequence length="196" mass="22177">MKTTLDNYGFAISDGYVQVYNVDPKNGEFISESEEFLNQGVGLPAYSYLDKPLPEKQGFVVCRQGDDWIYQEDHREALVYSTETGEQVTITEPGALPDNLTPSQPQTPFDKWNGSAWVMDLDAKQKAETDKVTADKQRLELQAKEMIATLSDAIELELALPGDDLKLLAWRKYRVLLNQLDMKNAQDIEWPALPDC</sequence>
<protein>
    <submittedName>
        <fullName evidence="1">Virus tail fibre assembly protein, lambda gpK</fullName>
    </submittedName>
</protein>
<evidence type="ECO:0000313" key="2">
    <source>
        <dbReference type="Proteomes" id="UP000226420"/>
    </source>
</evidence>
<gene>
    <name evidence="1" type="ORF">SAMN02745723_10157</name>
</gene>
<accession>A0AAJ4W7E4</accession>
<dbReference type="InterPro" id="IPR051220">
    <property type="entry name" value="TFA_Chaperone"/>
</dbReference>
<dbReference type="RefSeq" id="WP_083399602.1">
    <property type="nucleotide sequence ID" value="NZ_FOLW01000001.1"/>
</dbReference>
<reference evidence="1 2" key="1">
    <citation type="submission" date="2016-10" db="EMBL/GenBank/DDBJ databases">
        <authorList>
            <person name="Varghese N."/>
            <person name="Submissions S."/>
        </authorList>
    </citation>
    <scope>NUCLEOTIDE SEQUENCE [LARGE SCALE GENOMIC DNA]</scope>
    <source>
        <strain evidence="1 2">DSM 5563</strain>
    </source>
</reference>
<dbReference type="AlphaFoldDB" id="A0AAJ4W7E4"/>
<name>A0AAJ4W7E4_9GAMM</name>
<dbReference type="Proteomes" id="UP000226420">
    <property type="component" value="Unassembled WGS sequence"/>
</dbReference>
<organism evidence="1 2">
    <name type="scientific">Pragia fontium DSM 5563 = ATCC 49100</name>
    <dbReference type="NCBI Taxonomy" id="1122977"/>
    <lineage>
        <taxon>Bacteria</taxon>
        <taxon>Pseudomonadati</taxon>
        <taxon>Pseudomonadota</taxon>
        <taxon>Gammaproteobacteria</taxon>
        <taxon>Enterobacterales</taxon>
        <taxon>Budviciaceae</taxon>
        <taxon>Pragia</taxon>
    </lineage>
</organism>
<dbReference type="PANTHER" id="PTHR34413:SF2">
    <property type="entry name" value="PROPHAGE TAIL FIBER ASSEMBLY PROTEIN HOMOLOG TFAE-RELATED"/>
    <property type="match status" value="1"/>
</dbReference>
<dbReference type="EMBL" id="FOLW01000001">
    <property type="protein sequence ID" value="SFB96920.1"/>
    <property type="molecule type" value="Genomic_DNA"/>
</dbReference>
<dbReference type="InterPro" id="IPR003458">
    <property type="entry name" value="Phage_T4_Gp38_tail_assem"/>
</dbReference>
<dbReference type="Pfam" id="PF02413">
    <property type="entry name" value="Caudo_TAP"/>
    <property type="match status" value="1"/>
</dbReference>